<dbReference type="PANTHER" id="PTHR13556">
    <property type="entry name" value="TRANSCRIPTIONAL ADAPTER 3-RELATED"/>
    <property type="match status" value="1"/>
</dbReference>
<gene>
    <name evidence="7" type="primary">NGG1_3</name>
    <name evidence="7" type="ORF">K7432_006876</name>
</gene>
<feature type="compositionally biased region" description="Basic residues" evidence="6">
    <location>
        <begin position="218"/>
        <end position="234"/>
    </location>
</feature>
<dbReference type="Pfam" id="PF10198">
    <property type="entry name" value="Ada3"/>
    <property type="match status" value="1"/>
</dbReference>
<comment type="caution">
    <text evidence="7">The sequence shown here is derived from an EMBL/GenBank/DDBJ whole genome shotgun (WGS) entry which is preliminary data.</text>
</comment>
<protein>
    <submittedName>
        <fullName evidence="7">Transcriptional regulator</fullName>
    </submittedName>
</protein>
<evidence type="ECO:0000313" key="8">
    <source>
        <dbReference type="Proteomes" id="UP001479436"/>
    </source>
</evidence>
<organism evidence="7 8">
    <name type="scientific">Basidiobolus ranarum</name>
    <dbReference type="NCBI Taxonomy" id="34480"/>
    <lineage>
        <taxon>Eukaryota</taxon>
        <taxon>Fungi</taxon>
        <taxon>Fungi incertae sedis</taxon>
        <taxon>Zoopagomycota</taxon>
        <taxon>Entomophthoromycotina</taxon>
        <taxon>Basidiobolomycetes</taxon>
        <taxon>Basidiobolales</taxon>
        <taxon>Basidiobolaceae</taxon>
        <taxon>Basidiobolus</taxon>
    </lineage>
</organism>
<dbReference type="InterPro" id="IPR019340">
    <property type="entry name" value="Histone_AcTrfase_su3"/>
</dbReference>
<evidence type="ECO:0000256" key="1">
    <source>
        <dbReference type="ARBA" id="ARBA00004123"/>
    </source>
</evidence>
<keyword evidence="4" id="KW-0804">Transcription</keyword>
<feature type="compositionally biased region" description="Basic and acidic residues" evidence="6">
    <location>
        <begin position="159"/>
        <end position="173"/>
    </location>
</feature>
<proteinExistence type="inferred from homology"/>
<accession>A0ABR2W0Z8</accession>
<dbReference type="PANTHER" id="PTHR13556:SF2">
    <property type="entry name" value="TRANSCRIPTIONAL ADAPTER 3"/>
    <property type="match status" value="1"/>
</dbReference>
<comment type="similarity">
    <text evidence="2">Belongs to the NGG1 family.</text>
</comment>
<evidence type="ECO:0000313" key="7">
    <source>
        <dbReference type="EMBL" id="KAK9712829.1"/>
    </source>
</evidence>
<dbReference type="EMBL" id="JASJQH010007195">
    <property type="protein sequence ID" value="KAK9712829.1"/>
    <property type="molecule type" value="Genomic_DNA"/>
</dbReference>
<name>A0ABR2W0Z8_9FUNG</name>
<feature type="compositionally biased region" description="Basic and acidic residues" evidence="6">
    <location>
        <begin position="95"/>
        <end position="122"/>
    </location>
</feature>
<reference evidence="7 8" key="1">
    <citation type="submission" date="2023-04" db="EMBL/GenBank/DDBJ databases">
        <title>Genome of Basidiobolus ranarum AG-B5.</title>
        <authorList>
            <person name="Stajich J.E."/>
            <person name="Carter-House D."/>
            <person name="Gryganskyi A."/>
        </authorList>
    </citation>
    <scope>NUCLEOTIDE SEQUENCE [LARGE SCALE GENOMIC DNA]</scope>
    <source>
        <strain evidence="7 8">AG-B5</strain>
    </source>
</reference>
<evidence type="ECO:0000256" key="6">
    <source>
        <dbReference type="SAM" id="MobiDB-lite"/>
    </source>
</evidence>
<keyword evidence="8" id="KW-1185">Reference proteome</keyword>
<evidence type="ECO:0000256" key="2">
    <source>
        <dbReference type="ARBA" id="ARBA00005330"/>
    </source>
</evidence>
<sequence>MDKSSPSSSSIRLSKYSLDAKSTLYKQYASRGKASSANTIPIPTHSELLALQKELQSLAKKTTSKAAQLEIDIQQLSSISEIKVASKTVPSTPKILEKKEKQKKIEIETPIKKEKPEIKVTIEDLEDFHEPLTPQARPRKSVPSPVATETKLKRRRRTGTHEPADVSDTDKDSPMAATPTPRKTRSSDTPSSKSKPKRSASPYISGRESASRNSTPRPSKKSGKNSSHLLKKKKNSDTPEEAKKSARGSLGKDVEEDYPTAKIANQIPIQTYWNYIESFFRPITEEDIAFLEERGDETEPYIVPPLGRNYLEAWAEEERKLVPQFDDIPQTPTKYDHMDVVRRDDSSEFSVEDLACGPLTERIICALIQENLINPQEYLNDEDSDSNTEDIPQNEIYSSELADMEERLKRELRYIGILGDEDIDWNAREDDEISSNLRNLQKELRDQVKVNNLRKEKLLGISTEHLACQEYLQILEELDKQIEQSYIKRVRAAKSKKKKQVQPKALSENTTNIMERRQRYVEGIGCIFPRDKFTIPEQSIYEEIITTPDVDAEQGGHTEDHVL</sequence>
<keyword evidence="3" id="KW-0805">Transcription regulation</keyword>
<feature type="region of interest" description="Disordered" evidence="6">
    <location>
        <begin position="87"/>
        <end position="254"/>
    </location>
</feature>
<keyword evidence="5" id="KW-0539">Nucleus</keyword>
<dbReference type="Proteomes" id="UP001479436">
    <property type="component" value="Unassembled WGS sequence"/>
</dbReference>
<evidence type="ECO:0000256" key="3">
    <source>
        <dbReference type="ARBA" id="ARBA00023015"/>
    </source>
</evidence>
<evidence type="ECO:0000256" key="5">
    <source>
        <dbReference type="ARBA" id="ARBA00023242"/>
    </source>
</evidence>
<feature type="compositionally biased region" description="Basic and acidic residues" evidence="6">
    <location>
        <begin position="235"/>
        <end position="244"/>
    </location>
</feature>
<evidence type="ECO:0000256" key="4">
    <source>
        <dbReference type="ARBA" id="ARBA00023163"/>
    </source>
</evidence>
<comment type="subcellular location">
    <subcellularLocation>
        <location evidence="1">Nucleus</location>
    </subcellularLocation>
</comment>